<dbReference type="InterPro" id="IPR001828">
    <property type="entry name" value="ANF_lig-bd_rcpt"/>
</dbReference>
<keyword evidence="7" id="KW-0675">Receptor</keyword>
<keyword evidence="3 10" id="KW-0812">Transmembrane</keyword>
<keyword evidence="4 10" id="KW-1133">Transmembrane helix</keyword>
<keyword evidence="8" id="KW-0325">Glycoprotein</keyword>
<feature type="domain" description="Receptor ligand binding region" evidence="11">
    <location>
        <begin position="79"/>
        <end position="186"/>
    </location>
</feature>
<dbReference type="InterPro" id="IPR038550">
    <property type="entry name" value="GPCR_3_9-Cys_sf"/>
</dbReference>
<keyword evidence="5" id="KW-0297">G-protein coupled receptor</keyword>
<proteinExistence type="predicted"/>
<comment type="subcellular location">
    <subcellularLocation>
        <location evidence="1">Cell membrane</location>
        <topology evidence="1">Multi-pass membrane protein</topology>
    </subcellularLocation>
</comment>
<dbReference type="InterPro" id="IPR028082">
    <property type="entry name" value="Peripla_BP_I"/>
</dbReference>
<evidence type="ECO:0000256" key="3">
    <source>
        <dbReference type="ARBA" id="ARBA00022692"/>
    </source>
</evidence>
<evidence type="ECO:0000256" key="2">
    <source>
        <dbReference type="ARBA" id="ARBA00022475"/>
    </source>
</evidence>
<sequence length="298" mass="32845">MERSESAGAVADTFHGNPAEVGRALAALKLPLAFSIFNTCKPEAFLANRKLQRKSVDRNLRFHCGSQLSFDISSFRPVQTMIFAVEEINQSKAPLPNITLGYEIYDDCSTTAIASKAALALVKGEPGLILYPMCEGFSNVAAIIGCDIPTSSIAAISYFSTCSCLSDKQEYPTFFRTIPNDKHQTDPAEKISKMVHAMKEATTKVVVGFLDSGDMRVLVKEILRQNVTGIQWIGNSTDCVKCPSEYWSNQQKDRCIPKKIEFLSFQEALGYVFVTLALVGACLALATASVFYRYRETL</sequence>
<accession>A0A401SPF6</accession>
<name>A0A401SPF6_CHIPU</name>
<keyword evidence="2" id="KW-1003">Cell membrane</keyword>
<evidence type="ECO:0000256" key="4">
    <source>
        <dbReference type="ARBA" id="ARBA00022989"/>
    </source>
</evidence>
<dbReference type="GO" id="GO:0004930">
    <property type="term" value="F:G protein-coupled receptor activity"/>
    <property type="evidence" value="ECO:0007669"/>
    <property type="project" value="UniProtKB-KW"/>
</dbReference>
<dbReference type="Proteomes" id="UP000287033">
    <property type="component" value="Unassembled WGS sequence"/>
</dbReference>
<evidence type="ECO:0000256" key="10">
    <source>
        <dbReference type="SAM" id="Phobius"/>
    </source>
</evidence>
<dbReference type="GO" id="GO:0005886">
    <property type="term" value="C:plasma membrane"/>
    <property type="evidence" value="ECO:0007669"/>
    <property type="project" value="UniProtKB-SubCell"/>
</dbReference>
<dbReference type="InterPro" id="IPR000337">
    <property type="entry name" value="GPCR_3"/>
</dbReference>
<dbReference type="EMBL" id="BEZZ01000422">
    <property type="protein sequence ID" value="GCC32272.1"/>
    <property type="molecule type" value="Genomic_DNA"/>
</dbReference>
<dbReference type="OrthoDB" id="5984008at2759"/>
<comment type="caution">
    <text evidence="12">The sequence shown here is derived from an EMBL/GenBank/DDBJ whole genome shotgun (WGS) entry which is preliminary data.</text>
</comment>
<evidence type="ECO:0000256" key="8">
    <source>
        <dbReference type="ARBA" id="ARBA00023180"/>
    </source>
</evidence>
<dbReference type="InterPro" id="IPR000068">
    <property type="entry name" value="GPCR_3_Ca_sens_rcpt-rel"/>
</dbReference>
<evidence type="ECO:0000256" key="1">
    <source>
        <dbReference type="ARBA" id="ARBA00004651"/>
    </source>
</evidence>
<dbReference type="PANTHER" id="PTHR24061">
    <property type="entry name" value="CALCIUM-SENSING RECEPTOR-RELATED"/>
    <property type="match status" value="1"/>
</dbReference>
<dbReference type="Gene3D" id="3.40.50.2300">
    <property type="match status" value="1"/>
</dbReference>
<dbReference type="AlphaFoldDB" id="A0A401SPF6"/>
<feature type="transmembrane region" description="Helical" evidence="10">
    <location>
        <begin position="268"/>
        <end position="292"/>
    </location>
</feature>
<dbReference type="STRING" id="137246.A0A401SPF6"/>
<evidence type="ECO:0000259" key="11">
    <source>
        <dbReference type="Pfam" id="PF01094"/>
    </source>
</evidence>
<keyword evidence="13" id="KW-1185">Reference proteome</keyword>
<keyword evidence="6 10" id="KW-0472">Membrane</keyword>
<dbReference type="Pfam" id="PF01094">
    <property type="entry name" value="ANF_receptor"/>
    <property type="match status" value="1"/>
</dbReference>
<evidence type="ECO:0000256" key="7">
    <source>
        <dbReference type="ARBA" id="ARBA00023170"/>
    </source>
</evidence>
<evidence type="ECO:0000256" key="9">
    <source>
        <dbReference type="ARBA" id="ARBA00023224"/>
    </source>
</evidence>
<dbReference type="PANTHER" id="PTHR24061:SF528">
    <property type="entry name" value="C-FAMILY ODORANT RECEPTOR OLFCD2-RELATED"/>
    <property type="match status" value="1"/>
</dbReference>
<dbReference type="Gene3D" id="2.10.50.30">
    <property type="entry name" value="GPCR, family 3, nine cysteines domain"/>
    <property type="match status" value="1"/>
</dbReference>
<protein>
    <recommendedName>
        <fullName evidence="11">Receptor ligand binding region domain-containing protein</fullName>
    </recommendedName>
</protein>
<evidence type="ECO:0000313" key="12">
    <source>
        <dbReference type="EMBL" id="GCC32272.1"/>
    </source>
</evidence>
<dbReference type="SUPFAM" id="SSF53822">
    <property type="entry name" value="Periplasmic binding protein-like I"/>
    <property type="match status" value="1"/>
</dbReference>
<organism evidence="12 13">
    <name type="scientific">Chiloscyllium punctatum</name>
    <name type="common">Brownbanded bambooshark</name>
    <name type="synonym">Hemiscyllium punctatum</name>
    <dbReference type="NCBI Taxonomy" id="137246"/>
    <lineage>
        <taxon>Eukaryota</taxon>
        <taxon>Metazoa</taxon>
        <taxon>Chordata</taxon>
        <taxon>Craniata</taxon>
        <taxon>Vertebrata</taxon>
        <taxon>Chondrichthyes</taxon>
        <taxon>Elasmobranchii</taxon>
        <taxon>Galeomorphii</taxon>
        <taxon>Galeoidea</taxon>
        <taxon>Orectolobiformes</taxon>
        <taxon>Hemiscylliidae</taxon>
        <taxon>Chiloscyllium</taxon>
    </lineage>
</organism>
<reference evidence="12 13" key="1">
    <citation type="journal article" date="2018" name="Nat. Ecol. Evol.">
        <title>Shark genomes provide insights into elasmobranch evolution and the origin of vertebrates.</title>
        <authorList>
            <person name="Hara Y"/>
            <person name="Yamaguchi K"/>
            <person name="Onimaru K"/>
            <person name="Kadota M"/>
            <person name="Koyanagi M"/>
            <person name="Keeley SD"/>
            <person name="Tatsumi K"/>
            <person name="Tanaka K"/>
            <person name="Motone F"/>
            <person name="Kageyama Y"/>
            <person name="Nozu R"/>
            <person name="Adachi N"/>
            <person name="Nishimura O"/>
            <person name="Nakagawa R"/>
            <person name="Tanegashima C"/>
            <person name="Kiyatake I"/>
            <person name="Matsumoto R"/>
            <person name="Murakumo K"/>
            <person name="Nishida K"/>
            <person name="Terakita A"/>
            <person name="Kuratani S"/>
            <person name="Sato K"/>
            <person name="Hyodo S Kuraku.S."/>
        </authorList>
    </citation>
    <scope>NUCLEOTIDE SEQUENCE [LARGE SCALE GENOMIC DNA]</scope>
</reference>
<evidence type="ECO:0000256" key="6">
    <source>
        <dbReference type="ARBA" id="ARBA00023136"/>
    </source>
</evidence>
<evidence type="ECO:0000256" key="5">
    <source>
        <dbReference type="ARBA" id="ARBA00023040"/>
    </source>
</evidence>
<dbReference type="PRINTS" id="PR00248">
    <property type="entry name" value="GPCRMGR"/>
</dbReference>
<keyword evidence="9" id="KW-0807">Transducer</keyword>
<gene>
    <name evidence="12" type="ORF">chiPu_0010733</name>
</gene>
<evidence type="ECO:0000313" key="13">
    <source>
        <dbReference type="Proteomes" id="UP000287033"/>
    </source>
</evidence>